<dbReference type="AlphaFoldDB" id="A0AAV6V056"/>
<name>A0AAV6V056_9ARAC</name>
<comment type="caution">
    <text evidence="1">The sequence shown here is derived from an EMBL/GenBank/DDBJ whole genome shotgun (WGS) entry which is preliminary data.</text>
</comment>
<evidence type="ECO:0000313" key="2">
    <source>
        <dbReference type="Proteomes" id="UP000827092"/>
    </source>
</evidence>
<gene>
    <name evidence="1" type="ORF">JTE90_014952</name>
</gene>
<keyword evidence="2" id="KW-1185">Reference proteome</keyword>
<reference evidence="1 2" key="1">
    <citation type="journal article" date="2022" name="Nat. Ecol. Evol.">
        <title>A masculinizing supergene underlies an exaggerated male reproductive morph in a spider.</title>
        <authorList>
            <person name="Hendrickx F."/>
            <person name="De Corte Z."/>
            <person name="Sonet G."/>
            <person name="Van Belleghem S.M."/>
            <person name="Kostlbacher S."/>
            <person name="Vangestel C."/>
        </authorList>
    </citation>
    <scope>NUCLEOTIDE SEQUENCE [LARGE SCALE GENOMIC DNA]</scope>
    <source>
        <strain evidence="1">W744_W776</strain>
    </source>
</reference>
<accession>A0AAV6V056</accession>
<evidence type="ECO:0000313" key="1">
    <source>
        <dbReference type="EMBL" id="KAG8188896.1"/>
    </source>
</evidence>
<sequence length="99" mass="11456">MRCVDFSSLSLGEALACFRPPLLRGVVRIPEVRTRLLEAGCYVSAKAIHREYYGPKRRVLLLEDKAMILWCFFFCLDAIDDVREVQDKLHVPRGLLLYI</sequence>
<protein>
    <submittedName>
        <fullName evidence="1">Uncharacterized protein</fullName>
    </submittedName>
</protein>
<proteinExistence type="predicted"/>
<organism evidence="1 2">
    <name type="scientific">Oedothorax gibbosus</name>
    <dbReference type="NCBI Taxonomy" id="931172"/>
    <lineage>
        <taxon>Eukaryota</taxon>
        <taxon>Metazoa</taxon>
        <taxon>Ecdysozoa</taxon>
        <taxon>Arthropoda</taxon>
        <taxon>Chelicerata</taxon>
        <taxon>Arachnida</taxon>
        <taxon>Araneae</taxon>
        <taxon>Araneomorphae</taxon>
        <taxon>Entelegynae</taxon>
        <taxon>Araneoidea</taxon>
        <taxon>Linyphiidae</taxon>
        <taxon>Erigoninae</taxon>
        <taxon>Oedothorax</taxon>
    </lineage>
</organism>
<dbReference type="Proteomes" id="UP000827092">
    <property type="component" value="Unassembled WGS sequence"/>
</dbReference>
<dbReference type="EMBL" id="JAFNEN010000227">
    <property type="protein sequence ID" value="KAG8188896.1"/>
    <property type="molecule type" value="Genomic_DNA"/>
</dbReference>